<evidence type="ECO:0000256" key="4">
    <source>
        <dbReference type="ARBA" id="ARBA00022839"/>
    </source>
</evidence>
<keyword evidence="2 5" id="KW-0540">Nuclease</keyword>
<proteinExistence type="inferred from homology"/>
<feature type="domain" description="OB-fold nucleic acid binding" evidence="8">
    <location>
        <begin position="26"/>
        <end position="103"/>
    </location>
</feature>
<gene>
    <name evidence="5" type="primary">xseA</name>
    <name evidence="9" type="ORF">H9L21_03775</name>
</gene>
<protein>
    <recommendedName>
        <fullName evidence="5">Exodeoxyribonuclease 7 large subunit</fullName>
        <ecNumber evidence="5">3.1.11.6</ecNumber>
    </recommendedName>
    <alternativeName>
        <fullName evidence="5">Exodeoxyribonuclease VII large subunit</fullName>
        <shortName evidence="5">Exonuclease VII large subunit</shortName>
    </alternativeName>
</protein>
<evidence type="ECO:0000259" key="7">
    <source>
        <dbReference type="Pfam" id="PF02601"/>
    </source>
</evidence>
<dbReference type="Pfam" id="PF13742">
    <property type="entry name" value="tRNA_anti_2"/>
    <property type="match status" value="1"/>
</dbReference>
<name>A0ABX6SUI4_9ACTN</name>
<keyword evidence="3 5" id="KW-0378">Hydrolase</keyword>
<feature type="domain" description="Exonuclease VII large subunit C-terminal" evidence="7">
    <location>
        <begin position="127"/>
        <end position="317"/>
    </location>
</feature>
<keyword evidence="10" id="KW-1185">Reference proteome</keyword>
<dbReference type="InterPro" id="IPR020579">
    <property type="entry name" value="Exonuc_VII_lsu_C"/>
</dbReference>
<comment type="subcellular location">
    <subcellularLocation>
        <location evidence="5 6">Cytoplasm</location>
    </subcellularLocation>
</comment>
<comment type="subunit">
    <text evidence="5">Heterooligomer composed of large and small subunits.</text>
</comment>
<evidence type="ECO:0000259" key="8">
    <source>
        <dbReference type="Pfam" id="PF13742"/>
    </source>
</evidence>
<dbReference type="EMBL" id="CP060587">
    <property type="protein sequence ID" value="QNL95073.1"/>
    <property type="molecule type" value="Genomic_DNA"/>
</dbReference>
<evidence type="ECO:0000313" key="10">
    <source>
        <dbReference type="Proteomes" id="UP000515871"/>
    </source>
</evidence>
<dbReference type="NCBIfam" id="TIGR00237">
    <property type="entry name" value="xseA"/>
    <property type="match status" value="1"/>
</dbReference>
<evidence type="ECO:0000256" key="5">
    <source>
        <dbReference type="HAMAP-Rule" id="MF_00378"/>
    </source>
</evidence>
<dbReference type="Pfam" id="PF02601">
    <property type="entry name" value="Exonuc_VII_L"/>
    <property type="match status" value="1"/>
</dbReference>
<evidence type="ECO:0000313" key="9">
    <source>
        <dbReference type="EMBL" id="QNL95073.1"/>
    </source>
</evidence>
<dbReference type="PANTHER" id="PTHR30008">
    <property type="entry name" value="EXODEOXYRIBONUCLEASE 7 LARGE SUBUNIT"/>
    <property type="match status" value="1"/>
</dbReference>
<sequence>MALETSADSPAPLRSISLALQGWIGKLGAVWVEAEVVQPKLSGNTYYLTLRDLAATMSISAIAFRAVVESSASPITDGTRVIVHAKPEFYSPNGRLSLKLLEIRPTGEGELLAQLERRRQLLAAEGLFEARWKRPLPVLPTAIGLVTGKGSAAERDVIQNVRDRWPGATLEVRHALMQGSQSATAVIAALRELDAAAHVDVIVIARGGGALEDLLPFSDEALVRAVYAATTPVVSAIGHEPDVPLLDLVADLRASTPTDAAKRVVPHVGDELAGLAAARERARQAVAAQVHRELAGLAALRSRPVLRSPSAFVDSQQDLVLAQRERARRAMGSRLDRAHDEIGHHLARVRALSPLATMRRGYAVALDPAGHAVTSIEPLAAGDELVLHLTDGRATVRVTELQEHPHE</sequence>
<keyword evidence="4 5" id="KW-0269">Exonuclease</keyword>
<evidence type="ECO:0000256" key="6">
    <source>
        <dbReference type="RuleBase" id="RU004355"/>
    </source>
</evidence>
<comment type="function">
    <text evidence="5">Bidirectionally degrades single-stranded DNA into large acid-insoluble oligonucleotides, which are then degraded further into small acid-soluble oligonucleotides.</text>
</comment>
<dbReference type="InterPro" id="IPR025824">
    <property type="entry name" value="OB-fold_nuc-bd_dom"/>
</dbReference>
<accession>A0ABX6SUI4</accession>
<dbReference type="PANTHER" id="PTHR30008:SF0">
    <property type="entry name" value="EXODEOXYRIBONUCLEASE 7 LARGE SUBUNIT"/>
    <property type="match status" value="1"/>
</dbReference>
<comment type="catalytic activity">
    <reaction evidence="5 6">
        <text>Exonucleolytic cleavage in either 5'- to 3'- or 3'- to 5'-direction to yield nucleoside 5'-phosphates.</text>
        <dbReference type="EC" id="3.1.11.6"/>
    </reaction>
</comment>
<dbReference type="RefSeq" id="WP_154595623.1">
    <property type="nucleotide sequence ID" value="NZ_CP060587.1"/>
</dbReference>
<evidence type="ECO:0000256" key="2">
    <source>
        <dbReference type="ARBA" id="ARBA00022722"/>
    </source>
</evidence>
<dbReference type="InterPro" id="IPR003753">
    <property type="entry name" value="Exonuc_VII_L"/>
</dbReference>
<reference evidence="9 10" key="1">
    <citation type="submission" date="2020-08" db="EMBL/GenBank/DDBJ databases">
        <title>Novel species in genus Aeromicrobium.</title>
        <authorList>
            <person name="Zhang G."/>
        </authorList>
    </citation>
    <scope>NUCLEOTIDE SEQUENCE [LARGE SCALE GENOMIC DNA]</scope>
    <source>
        <strain evidence="10">zg-629</strain>
    </source>
</reference>
<evidence type="ECO:0000256" key="3">
    <source>
        <dbReference type="ARBA" id="ARBA00022801"/>
    </source>
</evidence>
<dbReference type="HAMAP" id="MF_00378">
    <property type="entry name" value="Exonuc_7_L"/>
    <property type="match status" value="1"/>
</dbReference>
<dbReference type="Proteomes" id="UP000515871">
    <property type="component" value="Chromosome"/>
</dbReference>
<evidence type="ECO:0000256" key="1">
    <source>
        <dbReference type="ARBA" id="ARBA00022490"/>
    </source>
</evidence>
<keyword evidence="1 5" id="KW-0963">Cytoplasm</keyword>
<organism evidence="9 10">
    <name type="scientific">Aeromicrobium senzhongii</name>
    <dbReference type="NCBI Taxonomy" id="2663859"/>
    <lineage>
        <taxon>Bacteria</taxon>
        <taxon>Bacillati</taxon>
        <taxon>Actinomycetota</taxon>
        <taxon>Actinomycetes</taxon>
        <taxon>Propionibacteriales</taxon>
        <taxon>Nocardioidaceae</taxon>
        <taxon>Aeromicrobium</taxon>
    </lineage>
</organism>
<dbReference type="EC" id="3.1.11.6" evidence="5"/>
<dbReference type="CDD" id="cd04489">
    <property type="entry name" value="ExoVII_LU_OBF"/>
    <property type="match status" value="1"/>
</dbReference>
<comment type="similarity">
    <text evidence="5 6">Belongs to the XseA family.</text>
</comment>